<comment type="similarity">
    <text evidence="1">Belongs to the 1-acyl-sn-glycerol-3-phosphate acyltransferase family.</text>
</comment>
<dbReference type="PANTHER" id="PTHR10983:SF2">
    <property type="entry name" value="ACYL-COA:LYSOPHOSPHATIDYLGLYCEROL ACYLTRANSFERASE 1"/>
    <property type="match status" value="1"/>
</dbReference>
<dbReference type="WormBase" id="K07B1.5b">
    <property type="protein sequence ID" value="CE53104"/>
    <property type="gene ID" value="WBGene00019465"/>
    <property type="gene designation" value="acl-14"/>
</dbReference>
<dbReference type="CDD" id="cd07990">
    <property type="entry name" value="LPLAT_LCLAT1-like"/>
    <property type="match status" value="1"/>
</dbReference>
<organism evidence="6 7">
    <name type="scientific">Caenorhabditis elegans</name>
    <dbReference type="NCBI Taxonomy" id="6239"/>
    <lineage>
        <taxon>Eukaryota</taxon>
        <taxon>Metazoa</taxon>
        <taxon>Ecdysozoa</taxon>
        <taxon>Nematoda</taxon>
        <taxon>Chromadorea</taxon>
        <taxon>Rhabditida</taxon>
        <taxon>Rhabditina</taxon>
        <taxon>Rhabditomorpha</taxon>
        <taxon>Rhabditoidea</taxon>
        <taxon>Rhabditidae</taxon>
        <taxon>Peloderinae</taxon>
        <taxon>Caenorhabditis</taxon>
    </lineage>
</organism>
<evidence type="ECO:0000313" key="7">
    <source>
        <dbReference type="Proteomes" id="UP000001940"/>
    </source>
</evidence>
<dbReference type="GO" id="GO:0012505">
    <property type="term" value="C:endomembrane system"/>
    <property type="evidence" value="ECO:0000318"/>
    <property type="project" value="GO_Central"/>
</dbReference>
<accession>A0A486WXW2</accession>
<reference evidence="6 7" key="1">
    <citation type="journal article" date="1998" name="Science">
        <title>Genome sequence of the nematode C. elegans: a platform for investigating biology.</title>
        <authorList>
            <consortium name="The C. elegans sequencing consortium"/>
            <person name="Sulson J.E."/>
            <person name="Waterston R."/>
        </authorList>
    </citation>
    <scope>NUCLEOTIDE SEQUENCE [LARGE SCALE GENOMIC DNA]</scope>
    <source>
        <strain evidence="6 7">Bristol N2</strain>
    </source>
</reference>
<dbReference type="SMART" id="SM00563">
    <property type="entry name" value="PlsC"/>
    <property type="match status" value="1"/>
</dbReference>
<dbReference type="GO" id="GO:0005783">
    <property type="term" value="C:endoplasmic reticulum"/>
    <property type="evidence" value="ECO:0000318"/>
    <property type="project" value="GO_Central"/>
</dbReference>
<dbReference type="ExpressionAtlas" id="A0A486WXW2">
    <property type="expression patterns" value="baseline and differential"/>
</dbReference>
<dbReference type="InterPro" id="IPR002123">
    <property type="entry name" value="Plipid/glycerol_acylTrfase"/>
</dbReference>
<evidence type="ECO:0000256" key="2">
    <source>
        <dbReference type="ARBA" id="ARBA00022679"/>
    </source>
</evidence>
<protein>
    <submittedName>
        <fullName evidence="6">Phospholipid/glycerol acyltransferase domain-containing protein</fullName>
    </submittedName>
</protein>
<keyword evidence="4" id="KW-0812">Transmembrane</keyword>
<evidence type="ECO:0000256" key="4">
    <source>
        <dbReference type="SAM" id="Phobius"/>
    </source>
</evidence>
<dbReference type="FunCoup" id="A0A486WXW2">
    <property type="interactions" value="931"/>
</dbReference>
<evidence type="ECO:0000256" key="1">
    <source>
        <dbReference type="ARBA" id="ARBA00008655"/>
    </source>
</evidence>
<dbReference type="Pfam" id="PF16076">
    <property type="entry name" value="Acyltransf_C"/>
    <property type="match status" value="1"/>
</dbReference>
<feature type="transmembrane region" description="Helical" evidence="4">
    <location>
        <begin position="44"/>
        <end position="69"/>
    </location>
</feature>
<dbReference type="GO" id="GO:0016746">
    <property type="term" value="F:acyltransferase activity"/>
    <property type="evidence" value="ECO:0000318"/>
    <property type="project" value="GO_Central"/>
</dbReference>
<evidence type="ECO:0007829" key="9">
    <source>
        <dbReference type="PeptideAtlas" id="A0A486WXW2"/>
    </source>
</evidence>
<keyword evidence="4" id="KW-1133">Transmembrane helix</keyword>
<keyword evidence="3 6" id="KW-0012">Acyltransferase</keyword>
<evidence type="ECO:0000313" key="8">
    <source>
        <dbReference type="WormBase" id="K07B1.5b"/>
    </source>
</evidence>
<feature type="domain" description="Phospholipid/glycerol acyltransferase" evidence="5">
    <location>
        <begin position="120"/>
        <end position="236"/>
    </location>
</feature>
<evidence type="ECO:0000256" key="3">
    <source>
        <dbReference type="ARBA" id="ARBA00023315"/>
    </source>
</evidence>
<gene>
    <name evidence="6 8" type="primary">acl-14</name>
    <name evidence="6" type="ORF">CELE_K07B1.5</name>
    <name evidence="8" type="ORF">K07B1.5</name>
</gene>
<dbReference type="GO" id="GO:0036149">
    <property type="term" value="P:phosphatidylinositol acyl-chain remodeling"/>
    <property type="evidence" value="ECO:0000318"/>
    <property type="project" value="GO_Central"/>
</dbReference>
<name>A0A486WXW2_CAEEL</name>
<dbReference type="Pfam" id="PF01553">
    <property type="entry name" value="Acyltransferase"/>
    <property type="match status" value="1"/>
</dbReference>
<dbReference type="Proteomes" id="UP000001940">
    <property type="component" value="Chromosome V"/>
</dbReference>
<keyword evidence="7" id="KW-1185">Reference proteome</keyword>
<dbReference type="SUPFAM" id="SSF69593">
    <property type="entry name" value="Glycerol-3-phosphate (1)-acyltransferase"/>
    <property type="match status" value="1"/>
</dbReference>
<keyword evidence="4" id="KW-0472">Membrane</keyword>
<dbReference type="EMBL" id="BX284605">
    <property type="protein sequence ID" value="VGM69567.1"/>
    <property type="molecule type" value="Genomic_DNA"/>
</dbReference>
<sequence>MCDEQTQKLLDLANGQRFRPPGSRLVIEQGSFASRLWWLVKAPFRTLMCLSLVTIFFATYFGFMLPVMWARTVWPRLYWFVEGKLYRWLQSFIAYWGYTAGYDVYEYGDDVTTYYRDERVLMMCNHQSTADVPTLMTVLQNKGVASRKTLWLMDVMFRWTPFGIIGNNHGDYFIQQGKATRDKELIRLKKHLHDVFWDRDRRWVILFPEGGFYYKRVESSQSYGKKNGFPHLLYTTLPRMGAVQAILEEVGPRTEDSDEPRERSNSKLKLLQDTVGAIREKKYVKDTRPPIKYVLDVTIAYPNGIPLSLATFGLGTREKCDIAVNYKIYDAAEVPFEDEEKLRDWMYEVYKEKDEMLARYYSTGEFNPGEKGTRIAFSWAKIIGMYGFWFGSFYAQYNVYSYLITSIAKFLLFPFSS</sequence>
<dbReference type="OrthoDB" id="5920068at2759"/>
<dbReference type="PaxDb" id="6239-K07B1.5b"/>
<dbReference type="AlphaFoldDB" id="A0A486WXW2"/>
<dbReference type="InParanoid" id="A0A486WXW2"/>
<dbReference type="CTD" id="179313"/>
<dbReference type="Reactome" id="R-CEL-1482925">
    <property type="pathway name" value="Acyl chain remodelling of PG"/>
</dbReference>
<dbReference type="KEGG" id="cel:CELE_K07B1.5"/>
<dbReference type="RefSeq" id="NP_001371003.1">
    <property type="nucleotide sequence ID" value="NM_001383368.2"/>
</dbReference>
<keyword evidence="2" id="KW-0808">Transferase</keyword>
<dbReference type="InterPro" id="IPR032098">
    <property type="entry name" value="Acyltransf_C"/>
</dbReference>
<dbReference type="GeneID" id="179313"/>
<evidence type="ECO:0000313" key="6">
    <source>
        <dbReference type="EMBL" id="VGM69567.1"/>
    </source>
</evidence>
<keyword evidence="9" id="KW-1267">Proteomics identification</keyword>
<dbReference type="PANTHER" id="PTHR10983">
    <property type="entry name" value="1-ACYLGLYCEROL-3-PHOSPHATE ACYLTRANSFERASE-RELATED"/>
    <property type="match status" value="1"/>
</dbReference>
<proteinExistence type="evidence at protein level"/>
<dbReference type="AGR" id="WB:WBGene00019465"/>
<evidence type="ECO:0000259" key="5">
    <source>
        <dbReference type="SMART" id="SM00563"/>
    </source>
</evidence>